<dbReference type="NCBIfam" id="TIGR00254">
    <property type="entry name" value="GGDEF"/>
    <property type="match status" value="1"/>
</dbReference>
<dbReference type="PANTHER" id="PTHR44757:SF2">
    <property type="entry name" value="BIOFILM ARCHITECTURE MAINTENANCE PROTEIN MBAA"/>
    <property type="match status" value="1"/>
</dbReference>
<dbReference type="InterPro" id="IPR029787">
    <property type="entry name" value="Nucleotide_cyclase"/>
</dbReference>
<keyword evidence="5" id="KW-0548">Nucleotidyltransferase</keyword>
<evidence type="ECO:0000259" key="4">
    <source>
        <dbReference type="PROSITE" id="PS50887"/>
    </source>
</evidence>
<evidence type="ECO:0000259" key="3">
    <source>
        <dbReference type="PROSITE" id="PS50113"/>
    </source>
</evidence>
<dbReference type="GO" id="GO:0052621">
    <property type="term" value="F:diguanylate cyclase activity"/>
    <property type="evidence" value="ECO:0007669"/>
    <property type="project" value="UniProtKB-EC"/>
</dbReference>
<gene>
    <name evidence="5" type="ORF">NHF51_14360</name>
</gene>
<dbReference type="EMBL" id="CP099717">
    <property type="protein sequence ID" value="USV56529.1"/>
    <property type="molecule type" value="Genomic_DNA"/>
</dbReference>
<dbReference type="SUPFAM" id="SSF55781">
    <property type="entry name" value="GAF domain-like"/>
    <property type="match status" value="1"/>
</dbReference>
<dbReference type="InterPro" id="IPR013767">
    <property type="entry name" value="PAS_fold"/>
</dbReference>
<evidence type="ECO:0000259" key="2">
    <source>
        <dbReference type="PROSITE" id="PS50112"/>
    </source>
</evidence>
<dbReference type="SMART" id="SM00091">
    <property type="entry name" value="PAS"/>
    <property type="match status" value="2"/>
</dbReference>
<accession>A0AAE9SDN1</accession>
<dbReference type="InterPro" id="IPR001610">
    <property type="entry name" value="PAC"/>
</dbReference>
<keyword evidence="6" id="KW-1185">Reference proteome</keyword>
<dbReference type="Pfam" id="PF13185">
    <property type="entry name" value="GAF_2"/>
    <property type="match status" value="1"/>
</dbReference>
<dbReference type="Gene3D" id="3.30.450.20">
    <property type="entry name" value="PAS domain"/>
    <property type="match status" value="2"/>
</dbReference>
<feature type="domain" description="GGDEF" evidence="4">
    <location>
        <begin position="806"/>
        <end position="940"/>
    </location>
</feature>
<dbReference type="InterPro" id="IPR000160">
    <property type="entry name" value="GGDEF_dom"/>
</dbReference>
<dbReference type="Gene3D" id="3.30.450.40">
    <property type="match status" value="1"/>
</dbReference>
<dbReference type="AlphaFoldDB" id="A0AAE9SDN1"/>
<dbReference type="InterPro" id="IPR013656">
    <property type="entry name" value="PAS_4"/>
</dbReference>
<dbReference type="Gene3D" id="3.30.70.270">
    <property type="match status" value="1"/>
</dbReference>
<dbReference type="RefSeq" id="WP_252994767.1">
    <property type="nucleotide sequence ID" value="NZ_CP099717.1"/>
</dbReference>
<dbReference type="GO" id="GO:0006355">
    <property type="term" value="P:regulation of DNA-templated transcription"/>
    <property type="evidence" value="ECO:0007669"/>
    <property type="project" value="InterPro"/>
</dbReference>
<dbReference type="InterPro" id="IPR029016">
    <property type="entry name" value="GAF-like_dom_sf"/>
</dbReference>
<dbReference type="SMART" id="SM00267">
    <property type="entry name" value="GGDEF"/>
    <property type="match status" value="1"/>
</dbReference>
<sequence>MRVSAMRLRAFMSSRFSRLAARRDLLLLVLLVQSAVTAGYLYLDRYWIEAGVVQNLRNVSAMHLRSFERLQEILDHRLGSIGTATLTRPAPQDKQLLLQQEVKHPWLDTVAVLDPDGGILSIASSIPLASMLPPTLLKTGSFLHSPRYRAFHDSGADSSLFFVSSDQDSEQGGGGMVMFRKIQSADGQLLGSATGYLSLQSLSAWLNTDDTRGFNLGENVVLAMFDQRTSKLLYRYANSGAPADGVAGWQASHKPSFQETRHGSDVKFYRSTVDGVERLAVLTPLHLGQWQQVVAVSKAAYLFHWWNQVIFSVVALVCLSVLQWLLVEFLRQNHQQRELLNLVLNTLDAHVYFKTSERRFVYVNAKTAEMFGLPAEQIIGRLDHEILTPEVADHFWLLDSQVFATGSKQSGKEVATTPSGETRYYESVKVPVQLPDQPLALIGVSTDVTELHNQTIAREAAERELAAHNHYLYLNNQVLEQLGHNAPLSEVLDAMVRIINAYHPGVLGTVFLVADDGTELVNCAAPDLPDEWRSPTGRMPIAEGNGSAVAAVLRGERVIAQDVATDPSWAAVRDKAVESGLRAAWAQPIKNGDGRIIGVFNLYRREPAAPDAHDLALLADYARLAQLAIERSRLAEALQESQALYRLIAENSNDVIWVMQYPSMQYSYTSPSVERLRGLTQEDIATHPLGHWLPPQAARACSEAVEHHIRRIGEGDLTARHIEIELEVWHKDGSLVPVEVVANIMLDGESRPTHIVGSSRDITRRKAAEDAIRKMAFYDQLTGLPNRRMLEDRLSLLLALGRREQRKLSLLFIDLDRFKAVNDQHGHGAGDWLLKQVASRMGAVLRESDTASRIGGDEFVILLPDARKMEDAVFVAEKIRKVLDMPFVMDDGVELDISSSIGVVMYPDQADNERDLLHFGDEAMYRAKQGGRNAVAVFGAQTPSAGSPAGPADRPT</sequence>
<dbReference type="SUPFAM" id="SSF55785">
    <property type="entry name" value="PYP-like sensor domain (PAS domain)"/>
    <property type="match status" value="2"/>
</dbReference>
<dbReference type="CDD" id="cd01949">
    <property type="entry name" value="GGDEF"/>
    <property type="match status" value="1"/>
</dbReference>
<dbReference type="InterPro" id="IPR052155">
    <property type="entry name" value="Biofilm_reg_signaling"/>
</dbReference>
<evidence type="ECO:0000313" key="5">
    <source>
        <dbReference type="EMBL" id="USV56529.1"/>
    </source>
</evidence>
<dbReference type="Proteomes" id="UP001056890">
    <property type="component" value="Chromosome"/>
</dbReference>
<dbReference type="PANTHER" id="PTHR44757">
    <property type="entry name" value="DIGUANYLATE CYCLASE DGCP"/>
    <property type="match status" value="1"/>
</dbReference>
<dbReference type="InterPro" id="IPR035965">
    <property type="entry name" value="PAS-like_dom_sf"/>
</dbReference>
<feature type="domain" description="PAS" evidence="2">
    <location>
        <begin position="336"/>
        <end position="390"/>
    </location>
</feature>
<evidence type="ECO:0000256" key="1">
    <source>
        <dbReference type="ARBA" id="ARBA00001946"/>
    </source>
</evidence>
<dbReference type="SMART" id="SM00086">
    <property type="entry name" value="PAC"/>
    <property type="match status" value="1"/>
</dbReference>
<dbReference type="FunFam" id="3.30.70.270:FF:000001">
    <property type="entry name" value="Diguanylate cyclase domain protein"/>
    <property type="match status" value="1"/>
</dbReference>
<comment type="cofactor">
    <cofactor evidence="1">
        <name>Mg(2+)</name>
        <dbReference type="ChEBI" id="CHEBI:18420"/>
    </cofactor>
</comment>
<dbReference type="SUPFAM" id="SSF55073">
    <property type="entry name" value="Nucleotide cyclase"/>
    <property type="match status" value="1"/>
</dbReference>
<dbReference type="EC" id="2.7.7.65" evidence="5"/>
<dbReference type="PROSITE" id="PS50112">
    <property type="entry name" value="PAS"/>
    <property type="match status" value="2"/>
</dbReference>
<name>A0AAE9SDN1_9GAMM</name>
<keyword evidence="5" id="KW-0808">Transferase</keyword>
<dbReference type="InterPro" id="IPR003018">
    <property type="entry name" value="GAF"/>
</dbReference>
<dbReference type="SMART" id="SM00065">
    <property type="entry name" value="GAF"/>
    <property type="match status" value="1"/>
</dbReference>
<organism evidence="5 6">
    <name type="scientific">Aeromonas encheleia</name>
    <dbReference type="NCBI Taxonomy" id="73010"/>
    <lineage>
        <taxon>Bacteria</taxon>
        <taxon>Pseudomonadati</taxon>
        <taxon>Pseudomonadota</taxon>
        <taxon>Gammaproteobacteria</taxon>
        <taxon>Aeromonadales</taxon>
        <taxon>Aeromonadaceae</taxon>
        <taxon>Aeromonas</taxon>
    </lineage>
</organism>
<dbReference type="InterPro" id="IPR000014">
    <property type="entry name" value="PAS"/>
</dbReference>
<protein>
    <submittedName>
        <fullName evidence="5">Diguanylate cyclase</fullName>
        <ecNumber evidence="5">2.7.7.65</ecNumber>
    </submittedName>
</protein>
<dbReference type="PROSITE" id="PS50113">
    <property type="entry name" value="PAC"/>
    <property type="match status" value="1"/>
</dbReference>
<dbReference type="Pfam" id="PF00989">
    <property type="entry name" value="PAS"/>
    <property type="match status" value="1"/>
</dbReference>
<feature type="domain" description="PAS" evidence="2">
    <location>
        <begin position="641"/>
        <end position="684"/>
    </location>
</feature>
<evidence type="ECO:0000313" key="6">
    <source>
        <dbReference type="Proteomes" id="UP001056890"/>
    </source>
</evidence>
<dbReference type="Pfam" id="PF00990">
    <property type="entry name" value="GGDEF"/>
    <property type="match status" value="1"/>
</dbReference>
<reference evidence="5" key="1">
    <citation type="submission" date="2022-06" db="EMBL/GenBank/DDBJ databases">
        <title>Complete Genome of Aeromonas sp. Strain SOD01 Isolated from an Urban Freshwater Stream.</title>
        <authorList>
            <person name="Williams L.E."/>
            <person name="Brysgel T."/>
            <person name="Capestro E.M."/>
            <person name="Foltz G.V."/>
            <person name="Gardner A.E."/>
            <person name="Ingrassia J."/>
            <person name="Peterson E."/>
            <person name="Arruda J."/>
            <person name="Flaherty I."/>
            <person name="Hunt M."/>
            <person name="Pappas G."/>
            <person name="Ramsaran S."/>
            <person name="Rocha M."/>
        </authorList>
    </citation>
    <scope>NUCLEOTIDE SEQUENCE</scope>
    <source>
        <strain evidence="5">SOD01</strain>
    </source>
</reference>
<dbReference type="InterPro" id="IPR000700">
    <property type="entry name" value="PAS-assoc_C"/>
</dbReference>
<dbReference type="InterPro" id="IPR043128">
    <property type="entry name" value="Rev_trsase/Diguanyl_cyclase"/>
</dbReference>
<dbReference type="PROSITE" id="PS50887">
    <property type="entry name" value="GGDEF"/>
    <property type="match status" value="1"/>
</dbReference>
<dbReference type="Pfam" id="PF08448">
    <property type="entry name" value="PAS_4"/>
    <property type="match status" value="1"/>
</dbReference>
<dbReference type="NCBIfam" id="TIGR00229">
    <property type="entry name" value="sensory_box"/>
    <property type="match status" value="2"/>
</dbReference>
<proteinExistence type="predicted"/>
<feature type="domain" description="PAC" evidence="3">
    <location>
        <begin position="722"/>
        <end position="774"/>
    </location>
</feature>
<dbReference type="CDD" id="cd00130">
    <property type="entry name" value="PAS"/>
    <property type="match status" value="2"/>
</dbReference>